<evidence type="ECO:0000256" key="1">
    <source>
        <dbReference type="ARBA" id="ARBA00022737"/>
    </source>
</evidence>
<organism evidence="4 5">
    <name type="scientific">Fusarium acutatum</name>
    <dbReference type="NCBI Taxonomy" id="78861"/>
    <lineage>
        <taxon>Eukaryota</taxon>
        <taxon>Fungi</taxon>
        <taxon>Dikarya</taxon>
        <taxon>Ascomycota</taxon>
        <taxon>Pezizomycotina</taxon>
        <taxon>Sordariomycetes</taxon>
        <taxon>Hypocreomycetidae</taxon>
        <taxon>Hypocreales</taxon>
        <taxon>Nectriaceae</taxon>
        <taxon>Fusarium</taxon>
        <taxon>Fusarium fujikuroi species complex</taxon>
    </lineage>
</organism>
<dbReference type="InterPro" id="IPR036770">
    <property type="entry name" value="Ankyrin_rpt-contain_sf"/>
</dbReference>
<feature type="repeat" description="ANK" evidence="3">
    <location>
        <begin position="96"/>
        <end position="131"/>
    </location>
</feature>
<dbReference type="OrthoDB" id="5122169at2759"/>
<dbReference type="Pfam" id="PF12796">
    <property type="entry name" value="Ank_2"/>
    <property type="match status" value="2"/>
</dbReference>
<evidence type="ECO:0000256" key="2">
    <source>
        <dbReference type="ARBA" id="ARBA00023043"/>
    </source>
</evidence>
<evidence type="ECO:0000256" key="3">
    <source>
        <dbReference type="PROSITE-ProRule" id="PRU00023"/>
    </source>
</evidence>
<feature type="repeat" description="ANK" evidence="3">
    <location>
        <begin position="68"/>
        <end position="95"/>
    </location>
</feature>
<proteinExistence type="predicted"/>
<sequence length="351" mass="40247">MTKSRKSTQSPKYDHATDLTSIDRRKQQYSVQVEKNPEEVFFLNAILTIFYRLARLDVVNHVWCHPHLHLAAFYGWVDIIEALLKLGSNPDVQDSKGLTAMHVACVSVEEDSTEIVDVLLKSGADPNLKADATGFTPIHHLIEASCNAAEPWDCNGKLDTLLKGGADMNARDKSGRTPIHLASCIPWCNSVFDHLYRKGAKLDLLDNMGKSILHYVALYGDLDHITYLRKHGLTEPDPDGQDDNNQTPLDLMVWRINAKQEELWKNMKRLTEEEIKAFGSLIKEIRIHRWRYGHGTSYQDQRRCWVQAKTTNHLNPREHLVNLPIRQRPTLIPPPSIEQEMHVEELWAYYA</sequence>
<evidence type="ECO:0000313" key="5">
    <source>
        <dbReference type="Proteomes" id="UP000536711"/>
    </source>
</evidence>
<keyword evidence="5" id="KW-1185">Reference proteome</keyword>
<keyword evidence="2 3" id="KW-0040">ANK repeat</keyword>
<dbReference type="InterPro" id="IPR050776">
    <property type="entry name" value="Ank_Repeat/CDKN_Inhibitor"/>
</dbReference>
<protein>
    <recommendedName>
        <fullName evidence="6">Ankyrin</fullName>
    </recommendedName>
</protein>
<feature type="repeat" description="ANK" evidence="3">
    <location>
        <begin position="174"/>
        <end position="207"/>
    </location>
</feature>
<comment type="caution">
    <text evidence="4">The sequence shown here is derived from an EMBL/GenBank/DDBJ whole genome shotgun (WGS) entry which is preliminary data.</text>
</comment>
<dbReference type="InterPro" id="IPR002110">
    <property type="entry name" value="Ankyrin_rpt"/>
</dbReference>
<name>A0A8H4NHH2_9HYPO</name>
<dbReference type="AlphaFoldDB" id="A0A8H4NHH2"/>
<dbReference type="Proteomes" id="UP000536711">
    <property type="component" value="Unassembled WGS sequence"/>
</dbReference>
<evidence type="ECO:0008006" key="6">
    <source>
        <dbReference type="Google" id="ProtNLM"/>
    </source>
</evidence>
<accession>A0A8H4NHH2</accession>
<reference evidence="4 5" key="1">
    <citation type="submission" date="2020-01" db="EMBL/GenBank/DDBJ databases">
        <title>Identification and distribution of gene clusters putatively required for synthesis of sphingolipid metabolism inhibitors in phylogenetically diverse species of the filamentous fungus Fusarium.</title>
        <authorList>
            <person name="Kim H.-S."/>
            <person name="Busman M."/>
            <person name="Brown D.W."/>
            <person name="Divon H."/>
            <person name="Uhlig S."/>
            <person name="Proctor R.H."/>
        </authorList>
    </citation>
    <scope>NUCLEOTIDE SEQUENCE [LARGE SCALE GENOMIC DNA]</scope>
    <source>
        <strain evidence="4 5">NRRL 13308</strain>
    </source>
</reference>
<dbReference type="Gene3D" id="1.25.40.20">
    <property type="entry name" value="Ankyrin repeat-containing domain"/>
    <property type="match status" value="1"/>
</dbReference>
<dbReference type="PANTHER" id="PTHR24201">
    <property type="entry name" value="ANK_REP_REGION DOMAIN-CONTAINING PROTEIN"/>
    <property type="match status" value="1"/>
</dbReference>
<dbReference type="PROSITE" id="PS50088">
    <property type="entry name" value="ANK_REPEAT"/>
    <property type="match status" value="3"/>
</dbReference>
<dbReference type="SUPFAM" id="SSF48403">
    <property type="entry name" value="Ankyrin repeat"/>
    <property type="match status" value="1"/>
</dbReference>
<dbReference type="PROSITE" id="PS50297">
    <property type="entry name" value="ANK_REP_REGION"/>
    <property type="match status" value="2"/>
</dbReference>
<dbReference type="EMBL" id="JAADJF010000119">
    <property type="protein sequence ID" value="KAF4438044.1"/>
    <property type="molecule type" value="Genomic_DNA"/>
</dbReference>
<evidence type="ECO:0000313" key="4">
    <source>
        <dbReference type="EMBL" id="KAF4438044.1"/>
    </source>
</evidence>
<gene>
    <name evidence="4" type="ORF">FACUT_5207</name>
</gene>
<keyword evidence="1" id="KW-0677">Repeat</keyword>
<dbReference type="SMART" id="SM00248">
    <property type="entry name" value="ANK"/>
    <property type="match status" value="5"/>
</dbReference>